<protein>
    <recommendedName>
        <fullName evidence="6">fructokinase</fullName>
        <ecNumber evidence="6">2.7.1.4</ecNumber>
    </recommendedName>
</protein>
<evidence type="ECO:0000313" key="8">
    <source>
        <dbReference type="EMBL" id="UVW34739.1"/>
    </source>
</evidence>
<dbReference type="InterPro" id="IPR051804">
    <property type="entry name" value="Carb_Metab_Reg_Kinase/Isom"/>
</dbReference>
<comment type="cofactor">
    <cofactor evidence="1">
        <name>Mg(2+)</name>
        <dbReference type="ChEBI" id="CHEBI:18420"/>
    </cofactor>
</comment>
<evidence type="ECO:0000256" key="4">
    <source>
        <dbReference type="ARBA" id="ARBA00022842"/>
    </source>
</evidence>
<evidence type="ECO:0000256" key="2">
    <source>
        <dbReference type="ARBA" id="ARBA00022723"/>
    </source>
</evidence>
<dbReference type="Gene3D" id="3.30.420.40">
    <property type="match status" value="2"/>
</dbReference>
<dbReference type="Proteomes" id="UP001059934">
    <property type="component" value="Chromosome"/>
</dbReference>
<sequence>MASTTPSKLYAGIEAGGTKFNCVIGTDPRTILRRTKIATTTPEETLAAVKGWFVQQGLELGALSALGIACFGPLDLKPSSPSYGYITATPKAHWSNTEIAGYFQRQLGVPVGFDTDVNGSALGEYLHGAAQNIDDFVYVTIGTGVGAGIFANGRPLTGMVHPELGHIRLPRDVAVDSFNGNCAFHGDCLEGLVSGPALEARWNCSAALLPQEHPAWDLEAHYLALMCVNIAMSYSPQRIILGGGVMDQSHLFAAIRTKFAQLMSGYMLPDMALEKFIVAPGLPGFSGEVGALALAINAELA</sequence>
<dbReference type="Pfam" id="PF00480">
    <property type="entry name" value="ROK"/>
    <property type="match status" value="1"/>
</dbReference>
<accession>A0ABY5TRH2</accession>
<evidence type="ECO:0000256" key="5">
    <source>
        <dbReference type="ARBA" id="ARBA00023277"/>
    </source>
</evidence>
<evidence type="ECO:0000256" key="3">
    <source>
        <dbReference type="ARBA" id="ARBA00022833"/>
    </source>
</evidence>
<evidence type="ECO:0000256" key="7">
    <source>
        <dbReference type="ARBA" id="ARBA00048451"/>
    </source>
</evidence>
<keyword evidence="5" id="KW-0119">Carbohydrate metabolism</keyword>
<keyword evidence="2" id="KW-0479">Metal-binding</keyword>
<evidence type="ECO:0000313" key="9">
    <source>
        <dbReference type="Proteomes" id="UP001059934"/>
    </source>
</evidence>
<dbReference type="SUPFAM" id="SSF53067">
    <property type="entry name" value="Actin-like ATPase domain"/>
    <property type="match status" value="1"/>
</dbReference>
<dbReference type="CDD" id="cd24067">
    <property type="entry name" value="ASKHA_NBD_ROK_BsFRK-like"/>
    <property type="match status" value="1"/>
</dbReference>
<reference evidence="8" key="1">
    <citation type="submission" date="2022-08" db="EMBL/GenBank/DDBJ databases">
        <title>Catabolic pathway analysis in culturable SAR92 clade bacteria reveals their overlooked roles in DMSP degradation in coastal seas.</title>
        <authorList>
            <person name="He X."/>
            <person name="Zhang X."/>
            <person name="Zhang Y."/>
        </authorList>
    </citation>
    <scope>NUCLEOTIDE SEQUENCE</scope>
    <source>
        <strain evidence="8">H455</strain>
    </source>
</reference>
<comment type="catalytic activity">
    <reaction evidence="7">
        <text>D-fructose + ATP = D-fructose 6-phosphate + ADP + H(+)</text>
        <dbReference type="Rhea" id="RHEA:16125"/>
        <dbReference type="ChEBI" id="CHEBI:15378"/>
        <dbReference type="ChEBI" id="CHEBI:30616"/>
        <dbReference type="ChEBI" id="CHEBI:37721"/>
        <dbReference type="ChEBI" id="CHEBI:61527"/>
        <dbReference type="ChEBI" id="CHEBI:456216"/>
        <dbReference type="EC" id="2.7.1.4"/>
    </reaction>
</comment>
<gene>
    <name evidence="8" type="ORF">NYF23_12090</name>
</gene>
<dbReference type="PANTHER" id="PTHR42742:SF3">
    <property type="entry name" value="FRUCTOKINASE"/>
    <property type="match status" value="1"/>
</dbReference>
<keyword evidence="4" id="KW-0460">Magnesium</keyword>
<proteinExistence type="predicted"/>
<dbReference type="InterPro" id="IPR043129">
    <property type="entry name" value="ATPase_NBD"/>
</dbReference>
<dbReference type="InterPro" id="IPR000600">
    <property type="entry name" value="ROK"/>
</dbReference>
<evidence type="ECO:0000256" key="6">
    <source>
        <dbReference type="ARBA" id="ARBA00038887"/>
    </source>
</evidence>
<keyword evidence="9" id="KW-1185">Reference proteome</keyword>
<keyword evidence="3" id="KW-0862">Zinc</keyword>
<dbReference type="EMBL" id="CP103416">
    <property type="protein sequence ID" value="UVW34739.1"/>
    <property type="molecule type" value="Genomic_DNA"/>
</dbReference>
<organism evidence="8 9">
    <name type="scientific">SAR92 clade bacterium H455</name>
    <dbReference type="NCBI Taxonomy" id="2974818"/>
    <lineage>
        <taxon>Bacteria</taxon>
        <taxon>Pseudomonadati</taxon>
        <taxon>Pseudomonadota</taxon>
        <taxon>Gammaproteobacteria</taxon>
        <taxon>Cellvibrionales</taxon>
        <taxon>Porticoccaceae</taxon>
        <taxon>SAR92 clade</taxon>
    </lineage>
</organism>
<dbReference type="PANTHER" id="PTHR42742">
    <property type="entry name" value="TRANSCRIPTIONAL REPRESSOR MPRA"/>
    <property type="match status" value="1"/>
</dbReference>
<evidence type="ECO:0000256" key="1">
    <source>
        <dbReference type="ARBA" id="ARBA00001946"/>
    </source>
</evidence>
<name>A0ABY5TRH2_9GAMM</name>
<dbReference type="PROSITE" id="PS01125">
    <property type="entry name" value="ROK"/>
    <property type="match status" value="1"/>
</dbReference>
<dbReference type="EC" id="2.7.1.4" evidence="6"/>
<dbReference type="InterPro" id="IPR049874">
    <property type="entry name" value="ROK_cs"/>
</dbReference>